<dbReference type="EMBL" id="PTJD01000033">
    <property type="protein sequence ID" value="PPK89802.1"/>
    <property type="molecule type" value="Genomic_DNA"/>
</dbReference>
<feature type="chain" id="PRO_5038687514" description="Lipoprotein" evidence="1">
    <location>
        <begin position="20"/>
        <end position="162"/>
    </location>
</feature>
<protein>
    <recommendedName>
        <fullName evidence="4">Lipoprotein</fullName>
    </recommendedName>
</protein>
<feature type="signal peptide" evidence="1">
    <location>
        <begin position="1"/>
        <end position="19"/>
    </location>
</feature>
<evidence type="ECO:0008006" key="4">
    <source>
        <dbReference type="Google" id="ProtNLM"/>
    </source>
</evidence>
<evidence type="ECO:0000313" key="2">
    <source>
        <dbReference type="EMBL" id="PPK89802.1"/>
    </source>
</evidence>
<sequence>MRRTWTGTAALALVVIAVAGCGGGGGVDDAEEQLSAHFLDPITGAGITAVVESACRSHFTDVDSVWHLETRIRLQAPKQDVIDALAEGGGVFIEDDREPRWVWQEGTQPGADGGGFFGRGHYGWHGVVSTQGGESLLQVTFNNAEHDGLERVIGWAETCPAP</sequence>
<comment type="caution">
    <text evidence="2">The sequence shown here is derived from an EMBL/GenBank/DDBJ whole genome shotgun (WGS) entry which is preliminary data.</text>
</comment>
<accession>A0A2S6IBT4</accession>
<gene>
    <name evidence="2" type="ORF">CLV92_1332</name>
</gene>
<evidence type="ECO:0000313" key="3">
    <source>
        <dbReference type="Proteomes" id="UP000239485"/>
    </source>
</evidence>
<dbReference type="PROSITE" id="PS51257">
    <property type="entry name" value="PROKAR_LIPOPROTEIN"/>
    <property type="match status" value="1"/>
</dbReference>
<organism evidence="2 3">
    <name type="scientific">Kineococcus xinjiangensis</name>
    <dbReference type="NCBI Taxonomy" id="512762"/>
    <lineage>
        <taxon>Bacteria</taxon>
        <taxon>Bacillati</taxon>
        <taxon>Actinomycetota</taxon>
        <taxon>Actinomycetes</taxon>
        <taxon>Kineosporiales</taxon>
        <taxon>Kineosporiaceae</taxon>
        <taxon>Kineococcus</taxon>
    </lineage>
</organism>
<dbReference type="OrthoDB" id="5232865at2"/>
<name>A0A2S6IBT4_9ACTN</name>
<keyword evidence="1" id="KW-0732">Signal</keyword>
<dbReference type="RefSeq" id="WP_146099723.1">
    <property type="nucleotide sequence ID" value="NZ_PTJD01000033.1"/>
</dbReference>
<dbReference type="Proteomes" id="UP000239485">
    <property type="component" value="Unassembled WGS sequence"/>
</dbReference>
<dbReference type="AlphaFoldDB" id="A0A2S6IBT4"/>
<reference evidence="2 3" key="1">
    <citation type="submission" date="2018-02" db="EMBL/GenBank/DDBJ databases">
        <title>Genomic Encyclopedia of Archaeal and Bacterial Type Strains, Phase II (KMG-II): from individual species to whole genera.</title>
        <authorList>
            <person name="Goeker M."/>
        </authorList>
    </citation>
    <scope>NUCLEOTIDE SEQUENCE [LARGE SCALE GENOMIC DNA]</scope>
    <source>
        <strain evidence="2 3">DSM 22857</strain>
    </source>
</reference>
<proteinExistence type="predicted"/>
<keyword evidence="3" id="KW-1185">Reference proteome</keyword>
<evidence type="ECO:0000256" key="1">
    <source>
        <dbReference type="SAM" id="SignalP"/>
    </source>
</evidence>